<evidence type="ECO:0000256" key="1">
    <source>
        <dbReference type="ARBA" id="ARBA00022679"/>
    </source>
</evidence>
<dbReference type="EMBL" id="PHFW01000002">
    <property type="protein sequence ID" value="PQM27418.1"/>
    <property type="molecule type" value="Genomic_DNA"/>
</dbReference>
<evidence type="ECO:0000259" key="3">
    <source>
        <dbReference type="Pfam" id="PF12804"/>
    </source>
</evidence>
<reference evidence="5" key="1">
    <citation type="submission" date="2017-11" db="EMBL/GenBank/DDBJ databases">
        <title>The complete genome sequence of Sphingopyxis pomeranensis sp. nov. strain WS5A3p.</title>
        <authorList>
            <person name="Kaminski M.A."/>
        </authorList>
    </citation>
    <scope>NUCLEOTIDE SEQUENCE [LARGE SCALE GENOMIC DNA]</scope>
    <source>
        <strain evidence="5">WS5A3p</strain>
    </source>
</reference>
<dbReference type="PANTHER" id="PTHR19136">
    <property type="entry name" value="MOLYBDENUM COFACTOR GUANYLYLTRANSFERASE"/>
    <property type="match status" value="1"/>
</dbReference>
<sequence length="217" mass="22922">MAVEPVRADRGGRLSVVGRDRDARRAVAQPRAGADDRLTPAPSIAGVVLAGGASSRFGRDKAEEMYRGCKLIDWSIAALTPCCAAIYVAGRAHDACASVPDRPRAGLGPLGGLAGALTAARERGFTRLLSLPCDTPHLPEGLLERLCRSDGAAFVRACPVIGIWPSADADRLADWLEKDGPRAMRAWADAIGAQAVETDSPIININRTTDFARLAQN</sequence>
<evidence type="ECO:0000313" key="5">
    <source>
        <dbReference type="Proteomes" id="UP000238954"/>
    </source>
</evidence>
<comment type="caution">
    <text evidence="4">The sequence shown here is derived from an EMBL/GenBank/DDBJ whole genome shotgun (WGS) entry which is preliminary data.</text>
</comment>
<proteinExistence type="predicted"/>
<evidence type="ECO:0000256" key="2">
    <source>
        <dbReference type="ARBA" id="ARBA00022842"/>
    </source>
</evidence>
<protein>
    <submittedName>
        <fullName evidence="4">Molybdenum cofactor guanylyltransferase</fullName>
    </submittedName>
</protein>
<feature type="domain" description="MobA-like NTP transferase" evidence="3">
    <location>
        <begin position="46"/>
        <end position="186"/>
    </location>
</feature>
<dbReference type="PANTHER" id="PTHR19136:SF81">
    <property type="entry name" value="MOLYBDENUM COFACTOR GUANYLYLTRANSFERASE"/>
    <property type="match status" value="1"/>
</dbReference>
<dbReference type="Gene3D" id="3.90.550.10">
    <property type="entry name" value="Spore Coat Polysaccharide Biosynthesis Protein SpsA, Chain A"/>
    <property type="match status" value="1"/>
</dbReference>
<dbReference type="SUPFAM" id="SSF53448">
    <property type="entry name" value="Nucleotide-diphospho-sugar transferases"/>
    <property type="match status" value="1"/>
</dbReference>
<evidence type="ECO:0000313" key="4">
    <source>
        <dbReference type="EMBL" id="PQM27418.1"/>
    </source>
</evidence>
<dbReference type="Pfam" id="PF12804">
    <property type="entry name" value="NTP_transf_3"/>
    <property type="match status" value="1"/>
</dbReference>
<name>A0A2S8B513_9SPHN</name>
<keyword evidence="5" id="KW-1185">Reference proteome</keyword>
<accession>A0A2S8B513</accession>
<organism evidence="4 5">
    <name type="scientific">Sphingopyxis lindanitolerans</name>
    <dbReference type="NCBI Taxonomy" id="2054227"/>
    <lineage>
        <taxon>Bacteria</taxon>
        <taxon>Pseudomonadati</taxon>
        <taxon>Pseudomonadota</taxon>
        <taxon>Alphaproteobacteria</taxon>
        <taxon>Sphingomonadales</taxon>
        <taxon>Sphingomonadaceae</taxon>
        <taxon>Sphingopyxis</taxon>
    </lineage>
</organism>
<dbReference type="Proteomes" id="UP000238954">
    <property type="component" value="Chromosome"/>
</dbReference>
<dbReference type="InterPro" id="IPR029044">
    <property type="entry name" value="Nucleotide-diphossugar_trans"/>
</dbReference>
<dbReference type="AlphaFoldDB" id="A0A2S8B513"/>
<keyword evidence="4" id="KW-0548">Nucleotidyltransferase</keyword>
<keyword evidence="1 4" id="KW-0808">Transferase</keyword>
<dbReference type="InterPro" id="IPR025877">
    <property type="entry name" value="MobA-like_NTP_Trfase"/>
</dbReference>
<keyword evidence="2" id="KW-0460">Magnesium</keyword>
<dbReference type="GO" id="GO:0016779">
    <property type="term" value="F:nucleotidyltransferase activity"/>
    <property type="evidence" value="ECO:0007669"/>
    <property type="project" value="UniProtKB-KW"/>
</dbReference>
<gene>
    <name evidence="4" type="ORF">CVO77_02110</name>
</gene>